<dbReference type="SUPFAM" id="SSF52091">
    <property type="entry name" value="SpoIIaa-like"/>
    <property type="match status" value="1"/>
</dbReference>
<organism evidence="2 3">
    <name type="scientific">Emcibacter nanhaiensis</name>
    <dbReference type="NCBI Taxonomy" id="1505037"/>
    <lineage>
        <taxon>Bacteria</taxon>
        <taxon>Pseudomonadati</taxon>
        <taxon>Pseudomonadota</taxon>
        <taxon>Alphaproteobacteria</taxon>
        <taxon>Emcibacterales</taxon>
        <taxon>Emcibacteraceae</taxon>
        <taxon>Emcibacter</taxon>
    </lineage>
</organism>
<evidence type="ECO:0000313" key="3">
    <source>
        <dbReference type="Proteomes" id="UP000319148"/>
    </source>
</evidence>
<evidence type="ECO:0000259" key="1">
    <source>
        <dbReference type="Pfam" id="PF13466"/>
    </source>
</evidence>
<feature type="domain" description="MlaB-like STAS" evidence="1">
    <location>
        <begin position="11"/>
        <end position="89"/>
    </location>
</feature>
<dbReference type="Gene3D" id="3.30.750.24">
    <property type="entry name" value="STAS domain"/>
    <property type="match status" value="1"/>
</dbReference>
<proteinExistence type="predicted"/>
<dbReference type="AlphaFoldDB" id="A0A501PKW3"/>
<dbReference type="EMBL" id="VFIY01000006">
    <property type="protein sequence ID" value="TPD60732.1"/>
    <property type="molecule type" value="Genomic_DNA"/>
</dbReference>
<comment type="caution">
    <text evidence="2">The sequence shown here is derived from an EMBL/GenBank/DDBJ whole genome shotgun (WGS) entry which is preliminary data.</text>
</comment>
<accession>A0A501PKW3</accession>
<dbReference type="Pfam" id="PF13466">
    <property type="entry name" value="STAS_2"/>
    <property type="match status" value="1"/>
</dbReference>
<dbReference type="Proteomes" id="UP000319148">
    <property type="component" value="Unassembled WGS sequence"/>
</dbReference>
<keyword evidence="3" id="KW-1185">Reference proteome</keyword>
<name>A0A501PKW3_9PROT</name>
<reference evidence="3" key="1">
    <citation type="submission" date="2019-06" db="EMBL/GenBank/DDBJ databases">
        <title>The complete genome of Emcibacter congregatus ZYLT.</title>
        <authorList>
            <person name="Zhao Z."/>
        </authorList>
    </citation>
    <scope>NUCLEOTIDE SEQUENCE [LARGE SCALE GENOMIC DNA]</scope>
    <source>
        <strain evidence="3">MCCC 1A06723</strain>
    </source>
</reference>
<sequence>MVSVRKEAIVTIEGTLGVKDSKDIGQRLYEALDKHECVTIDVHEQAECSIGIVQIIISAQRTARHLGRELRLADTPSPAFKTILIRAGLLSPDGGARTEEEQFWVSSAAELDRELDGVTS</sequence>
<dbReference type="InterPro" id="IPR036513">
    <property type="entry name" value="STAS_dom_sf"/>
</dbReference>
<evidence type="ECO:0000313" key="2">
    <source>
        <dbReference type="EMBL" id="TPD60732.1"/>
    </source>
</evidence>
<protein>
    <submittedName>
        <fullName evidence="2">STAS domain-containing protein</fullName>
    </submittedName>
</protein>
<gene>
    <name evidence="2" type="ORF">FIV46_08385</name>
</gene>
<dbReference type="InterPro" id="IPR058548">
    <property type="entry name" value="MlaB-like_STAS"/>
</dbReference>